<dbReference type="Pfam" id="PF00990">
    <property type="entry name" value="GGDEF"/>
    <property type="match status" value="1"/>
</dbReference>
<dbReference type="NCBIfam" id="TIGR00254">
    <property type="entry name" value="GGDEF"/>
    <property type="match status" value="1"/>
</dbReference>
<dbReference type="Gene3D" id="3.30.450.20">
    <property type="entry name" value="PAS domain"/>
    <property type="match status" value="2"/>
</dbReference>
<dbReference type="CDD" id="cd00130">
    <property type="entry name" value="PAS"/>
    <property type="match status" value="1"/>
</dbReference>
<gene>
    <name evidence="6" type="ORF">BFR47_11525</name>
</gene>
<evidence type="ECO:0000259" key="4">
    <source>
        <dbReference type="PROSITE" id="PS50883"/>
    </source>
</evidence>
<dbReference type="NCBIfam" id="TIGR00229">
    <property type="entry name" value="sensory_box"/>
    <property type="match status" value="1"/>
</dbReference>
<dbReference type="InterPro" id="IPR001610">
    <property type="entry name" value="PAC"/>
</dbReference>
<dbReference type="Proteomes" id="UP000243073">
    <property type="component" value="Unassembled WGS sequence"/>
</dbReference>
<evidence type="ECO:0008006" key="8">
    <source>
        <dbReference type="Google" id="ProtNLM"/>
    </source>
</evidence>
<evidence type="ECO:0000259" key="2">
    <source>
        <dbReference type="PROSITE" id="PS50112"/>
    </source>
</evidence>
<dbReference type="PROSITE" id="PS50883">
    <property type="entry name" value="EAL"/>
    <property type="match status" value="1"/>
</dbReference>
<dbReference type="OrthoDB" id="8553030at2"/>
<dbReference type="CDD" id="cd01949">
    <property type="entry name" value="GGDEF"/>
    <property type="match status" value="1"/>
</dbReference>
<dbReference type="STRING" id="1414654.BFR47_11525"/>
<keyword evidence="7" id="KW-1185">Reference proteome</keyword>
<dbReference type="PROSITE" id="PS50112">
    <property type="entry name" value="PAS"/>
    <property type="match status" value="1"/>
</dbReference>
<feature type="domain" description="PAC" evidence="3">
    <location>
        <begin position="201"/>
        <end position="253"/>
    </location>
</feature>
<dbReference type="PROSITE" id="PS50113">
    <property type="entry name" value="PAC"/>
    <property type="match status" value="1"/>
</dbReference>
<dbReference type="Pfam" id="PF00563">
    <property type="entry name" value="EAL"/>
    <property type="match status" value="1"/>
</dbReference>
<dbReference type="EMBL" id="MDKE01000009">
    <property type="protein sequence ID" value="OIN12788.1"/>
    <property type="molecule type" value="Genomic_DNA"/>
</dbReference>
<evidence type="ECO:0000259" key="5">
    <source>
        <dbReference type="PROSITE" id="PS50887"/>
    </source>
</evidence>
<reference evidence="6 7" key="1">
    <citation type="submission" date="2016-07" db="EMBL/GenBank/DDBJ databases">
        <title>Draft Genome Sequence of Oceanisphaera psychrotolerans, isolated from coastal sediment samples.</title>
        <authorList>
            <person name="Zhuo S."/>
            <person name="Ruan Z."/>
        </authorList>
    </citation>
    <scope>NUCLEOTIDE SEQUENCE [LARGE SCALE GENOMIC DNA]</scope>
    <source>
        <strain evidence="6 7">LAM-WHM-ZC</strain>
    </source>
</reference>
<dbReference type="InterPro" id="IPR035919">
    <property type="entry name" value="EAL_sf"/>
</dbReference>
<comment type="cofactor">
    <cofactor evidence="1">
        <name>Mg(2+)</name>
        <dbReference type="ChEBI" id="CHEBI:18420"/>
    </cofactor>
</comment>
<comment type="caution">
    <text evidence="6">The sequence shown here is derived from an EMBL/GenBank/DDBJ whole genome shotgun (WGS) entry which is preliminary data.</text>
</comment>
<dbReference type="PANTHER" id="PTHR44757">
    <property type="entry name" value="DIGUANYLATE CYCLASE DGCP"/>
    <property type="match status" value="1"/>
</dbReference>
<feature type="domain" description="GGDEF" evidence="5">
    <location>
        <begin position="285"/>
        <end position="418"/>
    </location>
</feature>
<dbReference type="InterPro" id="IPR035965">
    <property type="entry name" value="PAS-like_dom_sf"/>
</dbReference>
<dbReference type="InterPro" id="IPR043128">
    <property type="entry name" value="Rev_trsase/Diguanyl_cyclase"/>
</dbReference>
<dbReference type="SUPFAM" id="SSF141868">
    <property type="entry name" value="EAL domain-like"/>
    <property type="match status" value="1"/>
</dbReference>
<dbReference type="InterPro" id="IPR001633">
    <property type="entry name" value="EAL_dom"/>
</dbReference>
<dbReference type="InterPro" id="IPR000160">
    <property type="entry name" value="GGDEF_dom"/>
</dbReference>
<dbReference type="SMART" id="SM00086">
    <property type="entry name" value="PAC"/>
    <property type="match status" value="1"/>
</dbReference>
<dbReference type="GO" id="GO:0003824">
    <property type="term" value="F:catalytic activity"/>
    <property type="evidence" value="ECO:0007669"/>
    <property type="project" value="UniProtKB-ARBA"/>
</dbReference>
<dbReference type="SMART" id="SM00267">
    <property type="entry name" value="GGDEF"/>
    <property type="match status" value="1"/>
</dbReference>
<dbReference type="SMART" id="SM00052">
    <property type="entry name" value="EAL"/>
    <property type="match status" value="1"/>
</dbReference>
<protein>
    <recommendedName>
        <fullName evidence="8">Diguanylate cyclase</fullName>
    </recommendedName>
</protein>
<proteinExistence type="predicted"/>
<dbReference type="FunFam" id="3.30.70.270:FF:000001">
    <property type="entry name" value="Diguanylate cyclase domain protein"/>
    <property type="match status" value="1"/>
</dbReference>
<dbReference type="SUPFAM" id="SSF55073">
    <property type="entry name" value="Nucleotide cyclase"/>
    <property type="match status" value="1"/>
</dbReference>
<dbReference type="InterPro" id="IPR000014">
    <property type="entry name" value="PAS"/>
</dbReference>
<evidence type="ECO:0000259" key="3">
    <source>
        <dbReference type="PROSITE" id="PS50113"/>
    </source>
</evidence>
<dbReference type="SMART" id="SM00091">
    <property type="entry name" value="PAS"/>
    <property type="match status" value="2"/>
</dbReference>
<dbReference type="Gene3D" id="3.20.20.450">
    <property type="entry name" value="EAL domain"/>
    <property type="match status" value="1"/>
</dbReference>
<dbReference type="SUPFAM" id="SSF55785">
    <property type="entry name" value="PYP-like sensor domain (PAS domain)"/>
    <property type="match status" value="2"/>
</dbReference>
<evidence type="ECO:0000313" key="6">
    <source>
        <dbReference type="EMBL" id="OIN12788.1"/>
    </source>
</evidence>
<dbReference type="InterPro" id="IPR000700">
    <property type="entry name" value="PAS-assoc_C"/>
</dbReference>
<dbReference type="InterPro" id="IPR029787">
    <property type="entry name" value="Nucleotide_cyclase"/>
</dbReference>
<dbReference type="PROSITE" id="PS50887">
    <property type="entry name" value="GGDEF"/>
    <property type="match status" value="1"/>
</dbReference>
<sequence>MPDGDEVNQNKDVMGDLKQRLADSPLLVKGFNRQGLCILWNHECERRFGWHWDELQAHPDPLALLYPDAAVRRAVRRTFSADSRFREWAPLTRKGTPLPSLWVNITLPNGELLCIGHDISKQKKAETKLQLAARVFECSLEGIMITDADNRIIRTNPAVSHITGYDSDELLGRTPAMLASGRHDADFYDAMWHSLNTRDHWRGEIWNRRKNGELYPEWLTISALRGKDGKLSHYVAVFSDISQLKVDTATLEHLAQYDPLTGIPNRRLLADRLLQAMARARRLNSQLAVCYLDLDGFKQVNDELGHPAGDRLLIEISHRLKATLREYDTLARLGGDEFVLLFAELPDHDDLTPILTRVLEVVSAPVTLDDAQAWVSASIGVTFYPHDDVSADVLLQHADKAMYQAKQDGKNCYRFYDHRQQAEQQDRYRQLQSLEQALQQGEFLLFYQPKVDLLNGRVSGLEALIRWQHPEQGLLLPADFLYQFTGNRLEWALGQWVILSVLQQIDRWQQQGLHLTVSLNIGANHLLQPDFALQLDAALRRYPRIPPACLELEFQELAAIHHLEQVIQVLEHCHRLGVQIALDNFGSGFSALSFLRSYRWTNSRLTTASSATCSPTTTI</sequence>
<dbReference type="Gene3D" id="3.30.70.270">
    <property type="match status" value="1"/>
</dbReference>
<dbReference type="Pfam" id="PF13426">
    <property type="entry name" value="PAS_9"/>
    <property type="match status" value="1"/>
</dbReference>
<accession>A0A1J4QGI5</accession>
<name>A0A1J4QGI5_9GAMM</name>
<feature type="domain" description="PAS" evidence="2">
    <location>
        <begin position="128"/>
        <end position="174"/>
    </location>
</feature>
<organism evidence="6 7">
    <name type="scientific">Oceanisphaera psychrotolerans</name>
    <dbReference type="NCBI Taxonomy" id="1414654"/>
    <lineage>
        <taxon>Bacteria</taxon>
        <taxon>Pseudomonadati</taxon>
        <taxon>Pseudomonadota</taxon>
        <taxon>Gammaproteobacteria</taxon>
        <taxon>Aeromonadales</taxon>
        <taxon>Aeromonadaceae</taxon>
        <taxon>Oceanisphaera</taxon>
    </lineage>
</organism>
<evidence type="ECO:0000313" key="7">
    <source>
        <dbReference type="Proteomes" id="UP000243073"/>
    </source>
</evidence>
<dbReference type="CDD" id="cd01948">
    <property type="entry name" value="EAL"/>
    <property type="match status" value="1"/>
</dbReference>
<evidence type="ECO:0000256" key="1">
    <source>
        <dbReference type="ARBA" id="ARBA00001946"/>
    </source>
</evidence>
<dbReference type="InterPro" id="IPR052155">
    <property type="entry name" value="Biofilm_reg_signaling"/>
</dbReference>
<dbReference type="PANTHER" id="PTHR44757:SF2">
    <property type="entry name" value="BIOFILM ARCHITECTURE MAINTENANCE PROTEIN MBAA"/>
    <property type="match status" value="1"/>
</dbReference>
<dbReference type="AlphaFoldDB" id="A0A1J4QGI5"/>
<feature type="domain" description="EAL" evidence="4">
    <location>
        <begin position="427"/>
        <end position="619"/>
    </location>
</feature>